<name>A0AC60PWF7_IXOPE</name>
<dbReference type="Proteomes" id="UP000805193">
    <property type="component" value="Unassembled WGS sequence"/>
</dbReference>
<gene>
    <name evidence="1" type="ORF">HPB47_027884</name>
</gene>
<dbReference type="EMBL" id="JABSTQ010009918">
    <property type="protein sequence ID" value="KAG0424916.1"/>
    <property type="molecule type" value="Genomic_DNA"/>
</dbReference>
<sequence>VSAYGQKFVNLDNYNKLDLVLLAACAFLLIVQAGLLFIKLAHFTIHFMLAGLYILLIAARFVHAIKYVELTHQAEEKESSSPKHLTAVATAPQSITGTVLTPLDPDVASRFPDIIVAFRSRQASTSILNDLSKELIDMQKDGQLDTEDYKLIRMIMYTPVFVSMMKPMGKPRGALAPQFSEWEGKAYVLPP</sequence>
<evidence type="ECO:0000313" key="1">
    <source>
        <dbReference type="EMBL" id="KAG0424916.1"/>
    </source>
</evidence>
<organism evidence="1 2">
    <name type="scientific">Ixodes persulcatus</name>
    <name type="common">Taiga tick</name>
    <dbReference type="NCBI Taxonomy" id="34615"/>
    <lineage>
        <taxon>Eukaryota</taxon>
        <taxon>Metazoa</taxon>
        <taxon>Ecdysozoa</taxon>
        <taxon>Arthropoda</taxon>
        <taxon>Chelicerata</taxon>
        <taxon>Arachnida</taxon>
        <taxon>Acari</taxon>
        <taxon>Parasitiformes</taxon>
        <taxon>Ixodida</taxon>
        <taxon>Ixodoidea</taxon>
        <taxon>Ixodidae</taxon>
        <taxon>Ixodinae</taxon>
        <taxon>Ixodes</taxon>
    </lineage>
</organism>
<accession>A0AC60PWF7</accession>
<comment type="caution">
    <text evidence="1">The sequence shown here is derived from an EMBL/GenBank/DDBJ whole genome shotgun (WGS) entry which is preliminary data.</text>
</comment>
<protein>
    <submittedName>
        <fullName evidence="1">Uncharacterized protein</fullName>
    </submittedName>
</protein>
<evidence type="ECO:0000313" key="2">
    <source>
        <dbReference type="Proteomes" id="UP000805193"/>
    </source>
</evidence>
<keyword evidence="2" id="KW-1185">Reference proteome</keyword>
<feature type="non-terminal residue" evidence="1">
    <location>
        <position position="1"/>
    </location>
</feature>
<proteinExistence type="predicted"/>
<reference evidence="1 2" key="1">
    <citation type="journal article" date="2020" name="Cell">
        <title>Large-Scale Comparative Analyses of Tick Genomes Elucidate Their Genetic Diversity and Vector Capacities.</title>
        <authorList>
            <consortium name="Tick Genome and Microbiome Consortium (TIGMIC)"/>
            <person name="Jia N."/>
            <person name="Wang J."/>
            <person name="Shi W."/>
            <person name="Du L."/>
            <person name="Sun Y."/>
            <person name="Zhan W."/>
            <person name="Jiang J.F."/>
            <person name="Wang Q."/>
            <person name="Zhang B."/>
            <person name="Ji P."/>
            <person name="Bell-Sakyi L."/>
            <person name="Cui X.M."/>
            <person name="Yuan T.T."/>
            <person name="Jiang B.G."/>
            <person name="Yang W.F."/>
            <person name="Lam T.T."/>
            <person name="Chang Q.C."/>
            <person name="Ding S.J."/>
            <person name="Wang X.J."/>
            <person name="Zhu J.G."/>
            <person name="Ruan X.D."/>
            <person name="Zhao L."/>
            <person name="Wei J.T."/>
            <person name="Ye R.Z."/>
            <person name="Que T.C."/>
            <person name="Du C.H."/>
            <person name="Zhou Y.H."/>
            <person name="Cheng J.X."/>
            <person name="Dai P.F."/>
            <person name="Guo W.B."/>
            <person name="Han X.H."/>
            <person name="Huang E.J."/>
            <person name="Li L.F."/>
            <person name="Wei W."/>
            <person name="Gao Y.C."/>
            <person name="Liu J.Z."/>
            <person name="Shao H.Z."/>
            <person name="Wang X."/>
            <person name="Wang C.C."/>
            <person name="Yang T.C."/>
            <person name="Huo Q.B."/>
            <person name="Li W."/>
            <person name="Chen H.Y."/>
            <person name="Chen S.E."/>
            <person name="Zhou L.G."/>
            <person name="Ni X.B."/>
            <person name="Tian J.H."/>
            <person name="Sheng Y."/>
            <person name="Liu T."/>
            <person name="Pan Y.S."/>
            <person name="Xia L.Y."/>
            <person name="Li J."/>
            <person name="Zhao F."/>
            <person name="Cao W.C."/>
        </authorList>
    </citation>
    <scope>NUCLEOTIDE SEQUENCE [LARGE SCALE GENOMIC DNA]</scope>
    <source>
        <strain evidence="1">Iper-2018</strain>
    </source>
</reference>